<dbReference type="Gene3D" id="3.40.50.2000">
    <property type="entry name" value="Glycogen Phosphorylase B"/>
    <property type="match status" value="2"/>
</dbReference>
<reference evidence="1 2" key="1">
    <citation type="submission" date="2019-07" db="EMBL/GenBank/DDBJ databases">
        <title>Ln-dependent methylotrophs.</title>
        <authorList>
            <person name="Tani A."/>
        </authorList>
    </citation>
    <scope>NUCLEOTIDE SEQUENCE [LARGE SCALE GENOMIC DNA]</scope>
    <source>
        <strain evidence="1 2">SM12</strain>
    </source>
</reference>
<dbReference type="RefSeq" id="WP_143125428.1">
    <property type="nucleotide sequence ID" value="NZ_VJMG01000029.1"/>
</dbReference>
<dbReference type="SUPFAM" id="SSF53756">
    <property type="entry name" value="UDP-Glycosyltransferase/glycogen phosphorylase"/>
    <property type="match status" value="1"/>
</dbReference>
<keyword evidence="1" id="KW-0808">Transferase</keyword>
<gene>
    <name evidence="1" type="ORF">FNA46_11925</name>
</gene>
<dbReference type="PANTHER" id="PTHR12526:SF600">
    <property type="entry name" value="GLYCOSYL TRANSFERASE GROUP 1"/>
    <property type="match status" value="1"/>
</dbReference>
<dbReference type="GO" id="GO:0016757">
    <property type="term" value="F:glycosyltransferase activity"/>
    <property type="evidence" value="ECO:0007669"/>
    <property type="project" value="TreeGrafter"/>
</dbReference>
<sequence length="373" mass="40715">MTYLQVILSRNDDHASGSELRDAANYSNLSSFSSVIRFFLKKSDGASSKGDLSATVLHLKRESIAELLRVIGETNPRILLFESVTLLEAVEAVRLAYPDLRIILDFHNVESRLYRDMRLARWPAPLRPLGAALLRRRTEKALEADRRVVEHATAVWVCSEEDRRLVHAFGVDRPVFVVPNPIPDWCLSASDGNAGNGGDVLFVGQLRYGPNKLAVRELATRIMPRLQRMRPDAGLHVCGRNPSRKMQRLLAGTGAKLTANPRDLAPIYAAAGVAAIPLRQGGGTRLKVLEALAVGCPVVATAKAVEGLGLVPGRHYLAAETPEDFAEMLARVLADAGLAADLREAGRTFVLSNYGDGVRCETVRQAVVAMREV</sequence>
<evidence type="ECO:0000313" key="1">
    <source>
        <dbReference type="EMBL" id="TRL38686.1"/>
    </source>
</evidence>
<dbReference type="PANTHER" id="PTHR12526">
    <property type="entry name" value="GLYCOSYLTRANSFERASE"/>
    <property type="match status" value="1"/>
</dbReference>
<comment type="caution">
    <text evidence="1">The sequence shown here is derived from an EMBL/GenBank/DDBJ whole genome shotgun (WGS) entry which is preliminary data.</text>
</comment>
<name>A0A549T9Z8_9HYPH</name>
<accession>A0A549T9Z8</accession>
<dbReference type="Proteomes" id="UP000316801">
    <property type="component" value="Unassembled WGS sequence"/>
</dbReference>
<dbReference type="AlphaFoldDB" id="A0A549T9Z8"/>
<dbReference type="CDD" id="cd03801">
    <property type="entry name" value="GT4_PimA-like"/>
    <property type="match status" value="1"/>
</dbReference>
<dbReference type="EMBL" id="VJMG01000029">
    <property type="protein sequence ID" value="TRL38686.1"/>
    <property type="molecule type" value="Genomic_DNA"/>
</dbReference>
<keyword evidence="2" id="KW-1185">Reference proteome</keyword>
<dbReference type="Pfam" id="PF13692">
    <property type="entry name" value="Glyco_trans_1_4"/>
    <property type="match status" value="1"/>
</dbReference>
<organism evidence="1 2">
    <name type="scientific">Rhizobium straminoryzae</name>
    <dbReference type="NCBI Taxonomy" id="1387186"/>
    <lineage>
        <taxon>Bacteria</taxon>
        <taxon>Pseudomonadati</taxon>
        <taxon>Pseudomonadota</taxon>
        <taxon>Alphaproteobacteria</taxon>
        <taxon>Hyphomicrobiales</taxon>
        <taxon>Rhizobiaceae</taxon>
        <taxon>Rhizobium/Agrobacterium group</taxon>
        <taxon>Rhizobium</taxon>
    </lineage>
</organism>
<proteinExistence type="predicted"/>
<evidence type="ECO:0000313" key="2">
    <source>
        <dbReference type="Proteomes" id="UP000316801"/>
    </source>
</evidence>
<protein>
    <submittedName>
        <fullName evidence="1">Glycosyltransferase</fullName>
    </submittedName>
</protein>